<keyword evidence="4" id="KW-1185">Reference proteome</keyword>
<protein>
    <submittedName>
        <fullName evidence="3">Uncharacterized protein</fullName>
    </submittedName>
</protein>
<sequence>MSPVPLQDAGAQPAEGPTGPGAAKRFLTAGRPLNSKESARELDGAVDQAQAQAEARPPTTIELLARITQLEAELEYVVQELSGKDKALEAKDTELEGLKDLLAQDKARREAAEEEVIVVKDELEELKRREFERQFDPAGSGGLPLLQFKSSSEELEHPPSAAAGAMAALTADELQAQLQRERRAAANLKDELLAAEQEAFDLQDKVDEAKEEAARAEAVHDRTIMGLTGKLLGLDYADEAGMP</sequence>
<dbReference type="Proteomes" id="UP000239899">
    <property type="component" value="Unassembled WGS sequence"/>
</dbReference>
<evidence type="ECO:0000256" key="1">
    <source>
        <dbReference type="SAM" id="Coils"/>
    </source>
</evidence>
<feature type="coiled-coil region" evidence="1">
    <location>
        <begin position="171"/>
        <end position="219"/>
    </location>
</feature>
<accession>A0A2P6TRY8</accession>
<organism evidence="3 4">
    <name type="scientific">Chlorella sorokiniana</name>
    <name type="common">Freshwater green alga</name>
    <dbReference type="NCBI Taxonomy" id="3076"/>
    <lineage>
        <taxon>Eukaryota</taxon>
        <taxon>Viridiplantae</taxon>
        <taxon>Chlorophyta</taxon>
        <taxon>core chlorophytes</taxon>
        <taxon>Trebouxiophyceae</taxon>
        <taxon>Chlorellales</taxon>
        <taxon>Chlorellaceae</taxon>
        <taxon>Chlorella clade</taxon>
        <taxon>Chlorella</taxon>
    </lineage>
</organism>
<feature type="coiled-coil region" evidence="1">
    <location>
        <begin position="88"/>
        <end position="129"/>
    </location>
</feature>
<gene>
    <name evidence="3" type="ORF">C2E21_4603</name>
</gene>
<dbReference type="EMBL" id="LHPG02000008">
    <property type="protein sequence ID" value="PRW56825.1"/>
    <property type="molecule type" value="Genomic_DNA"/>
</dbReference>
<comment type="caution">
    <text evidence="3">The sequence shown here is derived from an EMBL/GenBank/DDBJ whole genome shotgun (WGS) entry which is preliminary data.</text>
</comment>
<evidence type="ECO:0000313" key="4">
    <source>
        <dbReference type="Proteomes" id="UP000239899"/>
    </source>
</evidence>
<evidence type="ECO:0000256" key="2">
    <source>
        <dbReference type="SAM" id="MobiDB-lite"/>
    </source>
</evidence>
<proteinExistence type="predicted"/>
<feature type="region of interest" description="Disordered" evidence="2">
    <location>
        <begin position="1"/>
        <end position="59"/>
    </location>
</feature>
<evidence type="ECO:0000313" key="3">
    <source>
        <dbReference type="EMBL" id="PRW56825.1"/>
    </source>
</evidence>
<dbReference type="AlphaFoldDB" id="A0A2P6TRY8"/>
<name>A0A2P6TRY8_CHLSO</name>
<reference evidence="3 4" key="1">
    <citation type="journal article" date="2018" name="Plant J.">
        <title>Genome sequences of Chlorella sorokiniana UTEX 1602 and Micractinium conductrix SAG 241.80: implications to maltose excretion by a green alga.</title>
        <authorList>
            <person name="Arriola M.B."/>
            <person name="Velmurugan N."/>
            <person name="Zhang Y."/>
            <person name="Plunkett M.H."/>
            <person name="Hondzo H."/>
            <person name="Barney B.M."/>
        </authorList>
    </citation>
    <scope>NUCLEOTIDE SEQUENCE [LARGE SCALE GENOMIC DNA]</scope>
    <source>
        <strain evidence="4">UTEX 1602</strain>
    </source>
</reference>
<keyword evidence="1" id="KW-0175">Coiled coil</keyword>